<comment type="caution">
    <text evidence="2">The sequence shown here is derived from an EMBL/GenBank/DDBJ whole genome shotgun (WGS) entry which is preliminary data.</text>
</comment>
<dbReference type="CDD" id="cd19608">
    <property type="entry name" value="GH113_mannanase-like"/>
    <property type="match status" value="1"/>
</dbReference>
<dbReference type="InterPro" id="IPR055151">
    <property type="entry name" value="GH113"/>
</dbReference>
<evidence type="ECO:0000256" key="1">
    <source>
        <dbReference type="SAM" id="SignalP"/>
    </source>
</evidence>
<proteinExistence type="predicted"/>
<feature type="signal peptide" evidence="1">
    <location>
        <begin position="1"/>
        <end position="24"/>
    </location>
</feature>
<protein>
    <submittedName>
        <fullName evidence="2">Uncharacterized protein</fullName>
    </submittedName>
</protein>
<keyword evidence="1" id="KW-0732">Signal</keyword>
<dbReference type="RefSeq" id="WP_234861648.1">
    <property type="nucleotide sequence ID" value="NZ_JAKEVZ010000008.1"/>
</dbReference>
<dbReference type="SUPFAM" id="SSF51445">
    <property type="entry name" value="(Trans)glycosidases"/>
    <property type="match status" value="1"/>
</dbReference>
<sequence length="345" mass="40304">MKKPIFIISIFLIALAIWTMQNQAAELELDFIVGQKHKGVCWVAGPRPLEGWELDSLRAFGATHISQTPFGWQQDPKQPVIRWEKHSDRMWWGERLAGLEATLTDGRNSGLESILKPHLWVHDAWPGEIEMQSEEHWAEWFAQYAEFITYFADFAEQHKIPVLCIGTELEKTVHRESDWRKIINIVRSRYNGRLVYAANFTEYEKIKFWDALDYIGIQAYFPLASTANPDQKDLDKAWGKVIPQIEKVVSKFQKPVIFTEIGYCNTADAAVSPWIWPHERKGTELSEQVQAICYRAFFDNIWKKDWLAGVYFWKWYPQVRESEIDFTPQGKEAAEVMRRGFLGEI</sequence>
<dbReference type="Gene3D" id="3.20.20.80">
    <property type="entry name" value="Glycosidases"/>
    <property type="match status" value="1"/>
</dbReference>
<reference evidence="2 3" key="1">
    <citation type="submission" date="2022-01" db="EMBL/GenBank/DDBJ databases">
        <title>Mariniradius saccharolyticus sp. nov., isolated from sediment of a river.</title>
        <authorList>
            <person name="Liu H."/>
        </authorList>
    </citation>
    <scope>NUCLEOTIDE SEQUENCE [LARGE SCALE GENOMIC DNA]</scope>
    <source>
        <strain evidence="2 3">RY-2</strain>
    </source>
</reference>
<organism evidence="2 3">
    <name type="scientific">Mariniradius sediminis</name>
    <dbReference type="NCBI Taxonomy" id="2909237"/>
    <lineage>
        <taxon>Bacteria</taxon>
        <taxon>Pseudomonadati</taxon>
        <taxon>Bacteroidota</taxon>
        <taxon>Cytophagia</taxon>
        <taxon>Cytophagales</taxon>
        <taxon>Cyclobacteriaceae</taxon>
        <taxon>Mariniradius</taxon>
    </lineage>
</organism>
<feature type="chain" id="PRO_5046545516" evidence="1">
    <location>
        <begin position="25"/>
        <end position="345"/>
    </location>
</feature>
<name>A0ABS9BVG2_9BACT</name>
<accession>A0ABS9BVG2</accession>
<dbReference type="Proteomes" id="UP001201449">
    <property type="component" value="Unassembled WGS sequence"/>
</dbReference>
<dbReference type="EMBL" id="JAKEVZ010000008">
    <property type="protein sequence ID" value="MCF1751687.1"/>
    <property type="molecule type" value="Genomic_DNA"/>
</dbReference>
<dbReference type="Pfam" id="PF22612">
    <property type="entry name" value="GH113"/>
    <property type="match status" value="1"/>
</dbReference>
<keyword evidence="3" id="KW-1185">Reference proteome</keyword>
<evidence type="ECO:0000313" key="3">
    <source>
        <dbReference type="Proteomes" id="UP001201449"/>
    </source>
</evidence>
<evidence type="ECO:0000313" key="2">
    <source>
        <dbReference type="EMBL" id="MCF1751687.1"/>
    </source>
</evidence>
<gene>
    <name evidence="2" type="ORF">L0U89_11460</name>
</gene>
<dbReference type="InterPro" id="IPR017853">
    <property type="entry name" value="GH"/>
</dbReference>